<dbReference type="AlphaFoldDB" id="A0AAV1T5N0"/>
<evidence type="ECO:0000313" key="3">
    <source>
        <dbReference type="Proteomes" id="UP001162060"/>
    </source>
</evidence>
<accession>A0AAV1T5N0</accession>
<name>A0AAV1T5N0_9STRA</name>
<evidence type="ECO:0000256" key="1">
    <source>
        <dbReference type="SAM" id="MobiDB-lite"/>
    </source>
</evidence>
<evidence type="ECO:0000313" key="2">
    <source>
        <dbReference type="EMBL" id="CAK7898448.1"/>
    </source>
</evidence>
<proteinExistence type="predicted"/>
<feature type="region of interest" description="Disordered" evidence="1">
    <location>
        <begin position="1"/>
        <end position="35"/>
    </location>
</feature>
<protein>
    <submittedName>
        <fullName evidence="2">Uncharacterized protein</fullName>
    </submittedName>
</protein>
<sequence length="57" mass="6421">MEQSVRDDPCSNVGRRSRINRGDREAAPLDTERSSFTALLESMQKLARTSLRRGNGQ</sequence>
<feature type="compositionally biased region" description="Basic and acidic residues" evidence="1">
    <location>
        <begin position="20"/>
        <end position="33"/>
    </location>
</feature>
<dbReference type="EMBL" id="CAKLBY020000016">
    <property type="protein sequence ID" value="CAK7898448.1"/>
    <property type="molecule type" value="Genomic_DNA"/>
</dbReference>
<reference evidence="2" key="1">
    <citation type="submission" date="2024-01" db="EMBL/GenBank/DDBJ databases">
        <authorList>
            <person name="Webb A."/>
        </authorList>
    </citation>
    <scope>NUCLEOTIDE SEQUENCE</scope>
    <source>
        <strain evidence="2">Pm1</strain>
    </source>
</reference>
<dbReference type="Proteomes" id="UP001162060">
    <property type="component" value="Unassembled WGS sequence"/>
</dbReference>
<gene>
    <name evidence="2" type="ORF">PM001_LOCUS1649</name>
</gene>
<comment type="caution">
    <text evidence="2">The sequence shown here is derived from an EMBL/GenBank/DDBJ whole genome shotgun (WGS) entry which is preliminary data.</text>
</comment>
<organism evidence="2 3">
    <name type="scientific">Peronospora matthiolae</name>
    <dbReference type="NCBI Taxonomy" id="2874970"/>
    <lineage>
        <taxon>Eukaryota</taxon>
        <taxon>Sar</taxon>
        <taxon>Stramenopiles</taxon>
        <taxon>Oomycota</taxon>
        <taxon>Peronosporomycetes</taxon>
        <taxon>Peronosporales</taxon>
        <taxon>Peronosporaceae</taxon>
        <taxon>Peronospora</taxon>
    </lineage>
</organism>